<comment type="caution">
    <text evidence="2">The sequence shown here is derived from an EMBL/GenBank/DDBJ whole genome shotgun (WGS) entry which is preliminary data.</text>
</comment>
<evidence type="ECO:0000313" key="3">
    <source>
        <dbReference type="Proteomes" id="UP001472677"/>
    </source>
</evidence>
<evidence type="ECO:0000256" key="1">
    <source>
        <dbReference type="SAM" id="MobiDB-lite"/>
    </source>
</evidence>
<organism evidence="2 3">
    <name type="scientific">Hibiscus sabdariffa</name>
    <name type="common">roselle</name>
    <dbReference type="NCBI Taxonomy" id="183260"/>
    <lineage>
        <taxon>Eukaryota</taxon>
        <taxon>Viridiplantae</taxon>
        <taxon>Streptophyta</taxon>
        <taxon>Embryophyta</taxon>
        <taxon>Tracheophyta</taxon>
        <taxon>Spermatophyta</taxon>
        <taxon>Magnoliopsida</taxon>
        <taxon>eudicotyledons</taxon>
        <taxon>Gunneridae</taxon>
        <taxon>Pentapetalae</taxon>
        <taxon>rosids</taxon>
        <taxon>malvids</taxon>
        <taxon>Malvales</taxon>
        <taxon>Malvaceae</taxon>
        <taxon>Malvoideae</taxon>
        <taxon>Hibiscus</taxon>
    </lineage>
</organism>
<feature type="compositionally biased region" description="Basic and acidic residues" evidence="1">
    <location>
        <begin position="118"/>
        <end position="135"/>
    </location>
</feature>
<sequence length="173" mass="18579">MRSCWCYINGLPPHSFLASTSAPPYHHPLTTSFNPTTSGNSRALHFDTTMGGCASKPKELVNGTAGSSNSDNAQPQTTVQSNPNTNVGESQIEKPEPEVEKEAQTSSFEIVPAETETDIPKEEDVKVVEENKEDTAEATTTEPVEEVEAAEHKPDDAAPSKEEVKSEAPLVAL</sequence>
<dbReference type="EMBL" id="JBBPBM010000076">
    <property type="protein sequence ID" value="KAK8511976.1"/>
    <property type="molecule type" value="Genomic_DNA"/>
</dbReference>
<accession>A0ABR2BY21</accession>
<feature type="compositionally biased region" description="Basic and acidic residues" evidence="1">
    <location>
        <begin position="149"/>
        <end position="166"/>
    </location>
</feature>
<feature type="region of interest" description="Disordered" evidence="1">
    <location>
        <begin position="48"/>
        <end position="173"/>
    </location>
</feature>
<name>A0ABR2BY21_9ROSI</name>
<dbReference type="Proteomes" id="UP001472677">
    <property type="component" value="Unassembled WGS sequence"/>
</dbReference>
<protein>
    <submittedName>
        <fullName evidence="2">Uncharacterized protein</fullName>
    </submittedName>
</protein>
<keyword evidence="3" id="KW-1185">Reference proteome</keyword>
<gene>
    <name evidence="2" type="ORF">V6N12_074664</name>
</gene>
<proteinExistence type="predicted"/>
<evidence type="ECO:0000313" key="2">
    <source>
        <dbReference type="EMBL" id="KAK8511976.1"/>
    </source>
</evidence>
<feature type="compositionally biased region" description="Polar residues" evidence="1">
    <location>
        <begin position="64"/>
        <end position="89"/>
    </location>
</feature>
<reference evidence="2 3" key="1">
    <citation type="journal article" date="2024" name="G3 (Bethesda)">
        <title>Genome assembly of Hibiscus sabdariffa L. provides insights into metabolisms of medicinal natural products.</title>
        <authorList>
            <person name="Kim T."/>
        </authorList>
    </citation>
    <scope>NUCLEOTIDE SEQUENCE [LARGE SCALE GENOMIC DNA]</scope>
    <source>
        <strain evidence="2">TK-2024</strain>
        <tissue evidence="2">Old leaves</tissue>
    </source>
</reference>
<feature type="compositionally biased region" description="Basic and acidic residues" evidence="1">
    <location>
        <begin position="91"/>
        <end position="103"/>
    </location>
</feature>